<proteinExistence type="predicted"/>
<sequence length="37" mass="4562">MSFCFQKFIFRIKFIRKANSLQLFSSFCFPFQPEFCK</sequence>
<organism evidence="1 2">
    <name type="scientific">Wuchereria bancrofti</name>
    <dbReference type="NCBI Taxonomy" id="6293"/>
    <lineage>
        <taxon>Eukaryota</taxon>
        <taxon>Metazoa</taxon>
        <taxon>Ecdysozoa</taxon>
        <taxon>Nematoda</taxon>
        <taxon>Chromadorea</taxon>
        <taxon>Rhabditida</taxon>
        <taxon>Spirurina</taxon>
        <taxon>Spiruromorpha</taxon>
        <taxon>Filarioidea</taxon>
        <taxon>Onchocercidae</taxon>
        <taxon>Wuchereria</taxon>
    </lineage>
</organism>
<protein>
    <submittedName>
        <fullName evidence="2">Uncharacterized protein</fullName>
    </submittedName>
</protein>
<reference evidence="1" key="1">
    <citation type="submission" date="2015-03" db="EMBL/GenBank/DDBJ databases">
        <title>Wuchereria bancrofti Genome Sequencing Papua New Guinea Strain.</title>
        <authorList>
            <person name="Small S.T."/>
            <person name="Serre D."/>
            <person name="Zimmerman P.A."/>
        </authorList>
    </citation>
    <scope>NUCLEOTIDE SEQUENCE [LARGE SCALE GENOMIC DNA]</scope>
    <source>
        <strain evidence="1">pt0022</strain>
    </source>
</reference>
<dbReference type="Proteomes" id="UP000093561">
    <property type="component" value="Unassembled WGS sequence"/>
</dbReference>
<dbReference type="AlphaFoldDB" id="A0AAF5RWE9"/>
<reference evidence="1" key="2">
    <citation type="journal article" date="2016" name="Mol. Ecol.">
        <title>Population genomics of the filarial nematode parasite Wuchereria bancrofti from mosquitoes.</title>
        <authorList>
            <person name="Small S.T."/>
            <person name="Reimer L.J."/>
            <person name="Tisch D.J."/>
            <person name="King C.L."/>
            <person name="Christensen B.M."/>
            <person name="Siba P.M."/>
            <person name="Kazura J.W."/>
            <person name="Serre D."/>
            <person name="Zimmerman P.A."/>
        </authorList>
    </citation>
    <scope>NUCLEOTIDE SEQUENCE</scope>
    <source>
        <strain evidence="1">pt0022</strain>
    </source>
</reference>
<accession>A0AAF5RWE9</accession>
<reference evidence="2" key="3">
    <citation type="submission" date="2024-02" db="UniProtKB">
        <authorList>
            <consortium name="WormBaseParasite"/>
        </authorList>
    </citation>
    <scope>IDENTIFICATION</scope>
    <source>
        <strain evidence="2">pt0022</strain>
    </source>
</reference>
<evidence type="ECO:0000313" key="2">
    <source>
        <dbReference type="WBParaSite" id="mrna-Wban_07417"/>
    </source>
</evidence>
<evidence type="ECO:0000313" key="1">
    <source>
        <dbReference type="Proteomes" id="UP000093561"/>
    </source>
</evidence>
<name>A0AAF5RWE9_WUCBA</name>
<dbReference type="WBParaSite" id="mrna-Wban_07417">
    <property type="protein sequence ID" value="mrna-Wban_07417"/>
    <property type="gene ID" value="Wban_07417"/>
</dbReference>